<dbReference type="EMBL" id="FNUD01000002">
    <property type="protein sequence ID" value="SEF05647.1"/>
    <property type="molecule type" value="Genomic_DNA"/>
</dbReference>
<dbReference type="PATRIC" id="fig|882211.3.peg.2984"/>
<evidence type="ECO:0000313" key="2">
    <source>
        <dbReference type="Proteomes" id="UP000183613"/>
    </source>
</evidence>
<dbReference type="Proteomes" id="UP000183613">
    <property type="component" value="Unassembled WGS sequence"/>
</dbReference>
<protein>
    <recommendedName>
        <fullName evidence="3">Alpha/beta hydrolase family protein</fullName>
    </recommendedName>
</protein>
<name>A0A0J6GAS4_PSEDM</name>
<gene>
    <name evidence="1" type="ORF">SAMN04489800_4080</name>
</gene>
<dbReference type="Pfam" id="PF06821">
    <property type="entry name" value="Ser_hydrolase"/>
    <property type="match status" value="1"/>
</dbReference>
<dbReference type="AlphaFoldDB" id="A0A0J6GAS4"/>
<sequence length="186" mass="20718">MTVRVLILPGLFNSGTEHWQSHWEQRYSGLHRVKQDDWETPVCTDWVQNLQKKITKSERPVVLVGHSLACTLIARWAQQHPAEARRVRGALLVAPSDTEAESYPDGTAGFTPMPLNALPFDAITVASTNDPYVTRERATAFSEAWGSELVWLENAGHINGDGGYGAWPQGIELLFRLTGDPQFKHG</sequence>
<dbReference type="GO" id="GO:0016787">
    <property type="term" value="F:hydrolase activity"/>
    <property type="evidence" value="ECO:0007669"/>
    <property type="project" value="InterPro"/>
</dbReference>
<dbReference type="RefSeq" id="WP_048360699.1">
    <property type="nucleotide sequence ID" value="NZ_FNUD01000002.1"/>
</dbReference>
<keyword evidence="2" id="KW-1185">Reference proteome</keyword>
<reference evidence="1" key="1">
    <citation type="submission" date="2016-10" db="EMBL/GenBank/DDBJ databases">
        <authorList>
            <person name="Varghese N."/>
            <person name="Submissions S."/>
        </authorList>
    </citation>
    <scope>NUCLEOTIDE SEQUENCE [LARGE SCALE GENOMIC DNA]</scope>
    <source>
        <strain evidence="1">LMG 25555</strain>
    </source>
</reference>
<evidence type="ECO:0000313" key="1">
    <source>
        <dbReference type="EMBL" id="SEF05647.1"/>
    </source>
</evidence>
<organism evidence="1 2">
    <name type="scientific">Pseudomonas deceptionensis</name>
    <dbReference type="NCBI Taxonomy" id="882211"/>
    <lineage>
        <taxon>Bacteria</taxon>
        <taxon>Pseudomonadati</taxon>
        <taxon>Pseudomonadota</taxon>
        <taxon>Gammaproteobacteria</taxon>
        <taxon>Pseudomonadales</taxon>
        <taxon>Pseudomonadaceae</taxon>
        <taxon>Pseudomonas</taxon>
    </lineage>
</organism>
<dbReference type="Gene3D" id="3.40.50.1820">
    <property type="entry name" value="alpha/beta hydrolase"/>
    <property type="match status" value="1"/>
</dbReference>
<dbReference type="InterPro" id="IPR010662">
    <property type="entry name" value="RBBP9/YdeN"/>
</dbReference>
<comment type="caution">
    <text evidence="1">The sequence shown here is derived from an EMBL/GenBank/DDBJ whole genome shotgun (WGS) entry which is preliminary data.</text>
</comment>
<evidence type="ECO:0008006" key="3">
    <source>
        <dbReference type="Google" id="ProtNLM"/>
    </source>
</evidence>
<proteinExistence type="predicted"/>
<dbReference type="OrthoDB" id="9804993at2"/>
<dbReference type="InterPro" id="IPR029058">
    <property type="entry name" value="AB_hydrolase_fold"/>
</dbReference>
<dbReference type="SUPFAM" id="SSF53474">
    <property type="entry name" value="alpha/beta-Hydrolases"/>
    <property type="match status" value="1"/>
</dbReference>
<accession>A0A0J6GAS4</accession>